<keyword evidence="4" id="KW-1185">Reference proteome</keyword>
<evidence type="ECO:0000313" key="4">
    <source>
        <dbReference type="Proteomes" id="UP001596111"/>
    </source>
</evidence>
<evidence type="ECO:0000256" key="1">
    <source>
        <dbReference type="SAM" id="SignalP"/>
    </source>
</evidence>
<proteinExistence type="predicted"/>
<dbReference type="Gene3D" id="3.10.450.590">
    <property type="match status" value="1"/>
</dbReference>
<dbReference type="RefSeq" id="WP_377323530.1">
    <property type="nucleotide sequence ID" value="NZ_JBHSNG010000001.1"/>
</dbReference>
<keyword evidence="1" id="KW-0732">Signal</keyword>
<protein>
    <submittedName>
        <fullName evidence="3">DUF3887 domain-containing protein</fullName>
    </submittedName>
</protein>
<organism evidence="3 4">
    <name type="scientific">Rhodanobacter terrae</name>
    <dbReference type="NCBI Taxonomy" id="418647"/>
    <lineage>
        <taxon>Bacteria</taxon>
        <taxon>Pseudomonadati</taxon>
        <taxon>Pseudomonadota</taxon>
        <taxon>Gammaproteobacteria</taxon>
        <taxon>Lysobacterales</taxon>
        <taxon>Rhodanobacteraceae</taxon>
        <taxon>Rhodanobacter</taxon>
    </lineage>
</organism>
<feature type="domain" description="DUF3887" evidence="2">
    <location>
        <begin position="29"/>
        <end position="116"/>
    </location>
</feature>
<feature type="signal peptide" evidence="1">
    <location>
        <begin position="1"/>
        <end position="20"/>
    </location>
</feature>
<gene>
    <name evidence="3" type="ORF">ACFPPB_01105</name>
</gene>
<dbReference type="InterPro" id="IPR024981">
    <property type="entry name" value="DUF3887"/>
</dbReference>
<feature type="chain" id="PRO_5045102955" evidence="1">
    <location>
        <begin position="21"/>
        <end position="126"/>
    </location>
</feature>
<dbReference type="Proteomes" id="UP001596111">
    <property type="component" value="Unassembled WGS sequence"/>
</dbReference>
<dbReference type="Pfam" id="PF13026">
    <property type="entry name" value="DUF3887"/>
    <property type="match status" value="1"/>
</dbReference>
<name>A0ABW0SRS4_9GAMM</name>
<comment type="caution">
    <text evidence="3">The sequence shown here is derived from an EMBL/GenBank/DDBJ whole genome shotgun (WGS) entry which is preliminary data.</text>
</comment>
<sequence>MKHAYVVCLALGLAVGTAHAADCQGASARLLDNLDRSDYADATADFDDRMKAALGTDRLTRIWAAVSQQFGSRGAREQPRLSQVDGHTLVITPVHYGQHLIDVRVACDGNGRIGGLHIRPQHGAMP</sequence>
<reference evidence="4" key="1">
    <citation type="journal article" date="2019" name="Int. J. Syst. Evol. Microbiol.">
        <title>The Global Catalogue of Microorganisms (GCM) 10K type strain sequencing project: providing services to taxonomists for standard genome sequencing and annotation.</title>
        <authorList>
            <consortium name="The Broad Institute Genomics Platform"/>
            <consortium name="The Broad Institute Genome Sequencing Center for Infectious Disease"/>
            <person name="Wu L."/>
            <person name="Ma J."/>
        </authorList>
    </citation>
    <scope>NUCLEOTIDE SEQUENCE [LARGE SCALE GENOMIC DNA]</scope>
    <source>
        <strain evidence="4">CGMCC 1.13587</strain>
    </source>
</reference>
<evidence type="ECO:0000313" key="3">
    <source>
        <dbReference type="EMBL" id="MFC5579716.1"/>
    </source>
</evidence>
<dbReference type="EMBL" id="JBHSNG010000001">
    <property type="protein sequence ID" value="MFC5579716.1"/>
    <property type="molecule type" value="Genomic_DNA"/>
</dbReference>
<evidence type="ECO:0000259" key="2">
    <source>
        <dbReference type="Pfam" id="PF13026"/>
    </source>
</evidence>
<accession>A0ABW0SRS4</accession>